<feature type="compositionally biased region" description="Low complexity" evidence="1">
    <location>
        <begin position="903"/>
        <end position="912"/>
    </location>
</feature>
<feature type="compositionally biased region" description="Polar residues" evidence="1">
    <location>
        <begin position="70"/>
        <end position="90"/>
    </location>
</feature>
<feature type="region of interest" description="Disordered" evidence="1">
    <location>
        <begin position="1"/>
        <end position="55"/>
    </location>
</feature>
<feature type="compositionally biased region" description="Low complexity" evidence="1">
    <location>
        <begin position="339"/>
        <end position="349"/>
    </location>
</feature>
<feature type="compositionally biased region" description="Basic and acidic residues" evidence="1">
    <location>
        <begin position="38"/>
        <end position="51"/>
    </location>
</feature>
<feature type="compositionally biased region" description="Basic and acidic residues" evidence="1">
    <location>
        <begin position="462"/>
        <end position="495"/>
    </location>
</feature>
<feature type="compositionally biased region" description="Polar residues" evidence="1">
    <location>
        <begin position="429"/>
        <end position="438"/>
    </location>
</feature>
<feature type="region of interest" description="Disordered" evidence="1">
    <location>
        <begin position="300"/>
        <end position="349"/>
    </location>
</feature>
<sequence>MSNIIPIVSSSPPPFDDGGWDDDDEDFGNFTSAPSIAPKRDEKKNPTHNDSFEVDWSSTDAFHEAHVLPSKSSDSKIMSNGLQDDSSNARKNPGLEDLNESEKNVGCKPELNLCLSAKKESLFQNSVSDIPKIADSNSPVFDSHLTQQTQTTNNVDEFDSEMTNSNESLALAASKTNESVVSHTSTIDSGVFGSDLSPSSYPTVLQENCDNTFSPKTDSPLIAESSCNAFNSAGAQSEDLQTHSEDSQVDENSSQNQVQQYHQGSSIDTCDNNDDDGDWGDFNEAFANAKEISYPMESTSFPTFNSDSHSSSAENVDEKSMAVHQNGVSLDGKKGEKVNTNTSNNEISITNLPVEDYEIKQSHNVSNENSFSSESVVYTVDPSKRHSDNSIEFVENRTSHVESKDLQAEKDNVVGENDAFSEKCEKGKNSQPFSVGESSLSLTEKSFLSASDVFHKPENIHSEEFSTEHSEAEGRSNDPESYKKVAEEDSEENRCGNKNNVHYSVIDDNEIDSIRTESCIEENNAINKDENDEFNTSGNINNDDVREKVRPNVGKGDDDLYDDDEFGSFNSIGCEKKKGDLGDEVTPITFRTSLCEDDIDGDNEDSGQKEPPPFPDEDVNDEFGAFGDFSSTQANETDDFGDFDAGLNSSSKTFAAFSSTKDNVDDDDFGDFGNANNAEDQDAGWANFGSSSTVSAVQSVSFNNTFSTSEFFSETPVTTTEKADQGKNKIVVALERIFPPRIDISSPVSSKTEASALGSTHLEHKEVTMSETVHKDSGRPGFRGSGGLEEEETTALEVVIELGFANPQEAKQQTWTVVQHPAKKDPRVRVWSQMKDLDASHALGYAWPSSHCSHEVFNTLHIDTQNILFTQKKQAVPFFTSGLSILEPTRGGNPSAEVKKAKTTGTGLPLQPTLLDTTASNVQTSTTTTAQDIPPVDFDWSVSGLTNPLTANTLDLDFLVVQGSDSCEKTSVFKSDGQDATSSQPGLQPLEEMLKKSTPTAKLATQEILSPEAQRILEKMPDLSFMQSKVLMFPVKQ</sequence>
<dbReference type="PANTHER" id="PTHR16156:SF10">
    <property type="entry name" value="AFTIPHILIN-RELATED"/>
    <property type="match status" value="1"/>
</dbReference>
<feature type="region of interest" description="Disordered" evidence="1">
    <location>
        <begin position="462"/>
        <end position="500"/>
    </location>
</feature>
<feature type="region of interest" description="Disordered" evidence="1">
    <location>
        <begin position="232"/>
        <end position="282"/>
    </location>
</feature>
<feature type="compositionally biased region" description="Basic and acidic residues" evidence="1">
    <location>
        <begin position="767"/>
        <end position="778"/>
    </location>
</feature>
<dbReference type="InterPro" id="IPR029205">
    <property type="entry name" value="Clathrin-bd"/>
</dbReference>
<accession>A0AAV4C236</accession>
<dbReference type="AlphaFoldDB" id="A0AAV4C236"/>
<feature type="region of interest" description="Disordered" evidence="1">
    <location>
        <begin position="767"/>
        <end position="789"/>
    </location>
</feature>
<evidence type="ECO:0000313" key="3">
    <source>
        <dbReference type="EMBL" id="GFO25973.1"/>
    </source>
</evidence>
<feature type="region of interest" description="Disordered" evidence="1">
    <location>
        <begin position="890"/>
        <end position="912"/>
    </location>
</feature>
<dbReference type="EMBL" id="BLXT01005778">
    <property type="protein sequence ID" value="GFO25973.1"/>
    <property type="molecule type" value="Genomic_DNA"/>
</dbReference>
<dbReference type="InterPro" id="IPR046359">
    <property type="entry name" value="Aftin-like"/>
</dbReference>
<name>A0AAV4C236_9GAST</name>
<evidence type="ECO:0000313" key="4">
    <source>
        <dbReference type="Proteomes" id="UP000735302"/>
    </source>
</evidence>
<organism evidence="3 4">
    <name type="scientific">Plakobranchus ocellatus</name>
    <dbReference type="NCBI Taxonomy" id="259542"/>
    <lineage>
        <taxon>Eukaryota</taxon>
        <taxon>Metazoa</taxon>
        <taxon>Spiralia</taxon>
        <taxon>Lophotrochozoa</taxon>
        <taxon>Mollusca</taxon>
        <taxon>Gastropoda</taxon>
        <taxon>Heterobranchia</taxon>
        <taxon>Euthyneura</taxon>
        <taxon>Panpulmonata</taxon>
        <taxon>Sacoglossa</taxon>
        <taxon>Placobranchoidea</taxon>
        <taxon>Plakobranchidae</taxon>
        <taxon>Plakobranchus</taxon>
    </lineage>
</organism>
<dbReference type="GO" id="GO:0032588">
    <property type="term" value="C:trans-Golgi network membrane"/>
    <property type="evidence" value="ECO:0007669"/>
    <property type="project" value="InterPro"/>
</dbReference>
<feature type="region of interest" description="Disordered" evidence="1">
    <location>
        <begin position="410"/>
        <end position="438"/>
    </location>
</feature>
<reference evidence="3 4" key="1">
    <citation type="journal article" date="2021" name="Elife">
        <title>Chloroplast acquisition without the gene transfer in kleptoplastic sea slugs, Plakobranchus ocellatus.</title>
        <authorList>
            <person name="Maeda T."/>
            <person name="Takahashi S."/>
            <person name="Yoshida T."/>
            <person name="Shimamura S."/>
            <person name="Takaki Y."/>
            <person name="Nagai Y."/>
            <person name="Toyoda A."/>
            <person name="Suzuki Y."/>
            <person name="Arimoto A."/>
            <person name="Ishii H."/>
            <person name="Satoh N."/>
            <person name="Nishiyama T."/>
            <person name="Hasebe M."/>
            <person name="Maruyama T."/>
            <person name="Minagawa J."/>
            <person name="Obokata J."/>
            <person name="Shigenobu S."/>
        </authorList>
    </citation>
    <scope>NUCLEOTIDE SEQUENCE [LARGE SCALE GENOMIC DNA]</scope>
</reference>
<feature type="region of interest" description="Disordered" evidence="1">
    <location>
        <begin position="529"/>
        <end position="562"/>
    </location>
</feature>
<feature type="region of interest" description="Disordered" evidence="1">
    <location>
        <begin position="592"/>
        <end position="643"/>
    </location>
</feature>
<gene>
    <name evidence="3" type="ORF">PoB_005247800</name>
</gene>
<dbReference type="PANTHER" id="PTHR16156">
    <property type="entry name" value="AFTIPHILIN A-RELATED"/>
    <property type="match status" value="1"/>
</dbReference>
<feature type="compositionally biased region" description="Polar residues" evidence="1">
    <location>
        <begin position="300"/>
        <end position="314"/>
    </location>
</feature>
<dbReference type="GO" id="GO:0030276">
    <property type="term" value="F:clathrin binding"/>
    <property type="evidence" value="ECO:0007669"/>
    <property type="project" value="InterPro"/>
</dbReference>
<feature type="compositionally biased region" description="Acidic residues" evidence="1">
    <location>
        <begin position="18"/>
        <end position="27"/>
    </location>
</feature>
<feature type="compositionally biased region" description="Polar residues" evidence="1">
    <location>
        <begin position="250"/>
        <end position="270"/>
    </location>
</feature>
<evidence type="ECO:0000256" key="1">
    <source>
        <dbReference type="SAM" id="MobiDB-lite"/>
    </source>
</evidence>
<feature type="region of interest" description="Disordered" evidence="1">
    <location>
        <begin position="68"/>
        <end position="103"/>
    </location>
</feature>
<keyword evidence="4" id="KW-1185">Reference proteome</keyword>
<protein>
    <submittedName>
        <fullName evidence="3">Aftiphilin</fullName>
    </submittedName>
</protein>
<dbReference type="Pfam" id="PF15045">
    <property type="entry name" value="Clathrin_bdg"/>
    <property type="match status" value="1"/>
</dbReference>
<dbReference type="GO" id="GO:0030121">
    <property type="term" value="C:AP-1 adaptor complex"/>
    <property type="evidence" value="ECO:0007669"/>
    <property type="project" value="TreeGrafter"/>
</dbReference>
<feature type="domain" description="Aftiphilin clathrin-binding box" evidence="2">
    <location>
        <begin position="829"/>
        <end position="874"/>
    </location>
</feature>
<feature type="compositionally biased region" description="Basic and acidic residues" evidence="1">
    <location>
        <begin position="543"/>
        <end position="558"/>
    </location>
</feature>
<comment type="caution">
    <text evidence="3">The sequence shown here is derived from an EMBL/GenBank/DDBJ whole genome shotgun (WGS) entry which is preliminary data.</text>
</comment>
<feature type="compositionally biased region" description="Acidic residues" evidence="1">
    <location>
        <begin position="595"/>
        <end position="605"/>
    </location>
</feature>
<feature type="compositionally biased region" description="Acidic residues" evidence="1">
    <location>
        <begin position="271"/>
        <end position="281"/>
    </location>
</feature>
<evidence type="ECO:0000259" key="2">
    <source>
        <dbReference type="Pfam" id="PF15045"/>
    </source>
</evidence>
<feature type="compositionally biased region" description="Low complexity" evidence="1">
    <location>
        <begin position="1"/>
        <end position="10"/>
    </location>
</feature>
<proteinExistence type="predicted"/>
<dbReference type="Proteomes" id="UP000735302">
    <property type="component" value="Unassembled WGS sequence"/>
</dbReference>